<gene>
    <name evidence="1" type="ORF">BDM02DRAFT_3121338</name>
</gene>
<sequence>MHIDLDGSYKGKNVTTEWSFSDDESISPDKHTEYPIELVSPILHFNDGHFRDYVQGVWNRIGALCVVATNESCGTHVHVSPSNEYTSAQIKDVARAALYFEPAINALVPPLRRNNEFCKNFLASNKHFTGKTVEQAIAMVDGVDDSRKAIIELMNPPDRLTEPDRYYTWNFTNLVAGGFMTIEFRQGEGVITPAGALAWAEFVVTFVGAAVAVAKTYGDLKKFALNVHGLKDFLGHGLVSGVSNKTLLEAITGRAKDSASASGSDPGKLSKEREDRLAKKRKEDDRKQIFAKKMIEDEKKRKKYGE</sequence>
<reference evidence="1" key="1">
    <citation type="submission" date="2019-10" db="EMBL/GenBank/DDBJ databases">
        <authorList>
            <consortium name="DOE Joint Genome Institute"/>
            <person name="Kuo A."/>
            <person name="Miyauchi S."/>
            <person name="Kiss E."/>
            <person name="Drula E."/>
            <person name="Kohler A."/>
            <person name="Sanchez-Garcia M."/>
            <person name="Andreopoulos B."/>
            <person name="Barry K.W."/>
            <person name="Bonito G."/>
            <person name="Buee M."/>
            <person name="Carver A."/>
            <person name="Chen C."/>
            <person name="Cichocki N."/>
            <person name="Clum A."/>
            <person name="Culley D."/>
            <person name="Crous P.W."/>
            <person name="Fauchery L."/>
            <person name="Girlanda M."/>
            <person name="Hayes R."/>
            <person name="Keri Z."/>
            <person name="Labutti K."/>
            <person name="Lipzen A."/>
            <person name="Lombard V."/>
            <person name="Magnuson J."/>
            <person name="Maillard F."/>
            <person name="Morin E."/>
            <person name="Murat C."/>
            <person name="Nolan M."/>
            <person name="Ohm R."/>
            <person name="Pangilinan J."/>
            <person name="Pereira M."/>
            <person name="Perotto S."/>
            <person name="Peter M."/>
            <person name="Riley R."/>
            <person name="Sitrit Y."/>
            <person name="Stielow B."/>
            <person name="Szollosi G."/>
            <person name="Zifcakova L."/>
            <person name="Stursova M."/>
            <person name="Spatafora J.W."/>
            <person name="Tedersoo L."/>
            <person name="Vaario L.-M."/>
            <person name="Yamada A."/>
            <person name="Yan M."/>
            <person name="Wang P."/>
            <person name="Xu J."/>
            <person name="Bruns T."/>
            <person name="Baldrian P."/>
            <person name="Vilgalys R."/>
            <person name="Henrissat B."/>
            <person name="Grigoriev I.V."/>
            <person name="Hibbett D."/>
            <person name="Nagy L.G."/>
            <person name="Martin F.M."/>
        </authorList>
    </citation>
    <scope>NUCLEOTIDE SEQUENCE</scope>
    <source>
        <strain evidence="1">P2</strain>
    </source>
</reference>
<accession>A0ACB6Z593</accession>
<name>A0ACB6Z593_THEGA</name>
<organism evidence="1 2">
    <name type="scientific">Thelephora ganbajun</name>
    <name type="common">Ganba fungus</name>
    <dbReference type="NCBI Taxonomy" id="370292"/>
    <lineage>
        <taxon>Eukaryota</taxon>
        <taxon>Fungi</taxon>
        <taxon>Dikarya</taxon>
        <taxon>Basidiomycota</taxon>
        <taxon>Agaricomycotina</taxon>
        <taxon>Agaricomycetes</taxon>
        <taxon>Thelephorales</taxon>
        <taxon>Thelephoraceae</taxon>
        <taxon>Thelephora</taxon>
    </lineage>
</organism>
<evidence type="ECO:0000313" key="2">
    <source>
        <dbReference type="Proteomes" id="UP000886501"/>
    </source>
</evidence>
<keyword evidence="2" id="KW-1185">Reference proteome</keyword>
<dbReference type="Proteomes" id="UP000886501">
    <property type="component" value="Unassembled WGS sequence"/>
</dbReference>
<protein>
    <submittedName>
        <fullName evidence="1">Uncharacterized protein</fullName>
    </submittedName>
</protein>
<evidence type="ECO:0000313" key="1">
    <source>
        <dbReference type="EMBL" id="KAF9644758.1"/>
    </source>
</evidence>
<comment type="caution">
    <text evidence="1">The sequence shown here is derived from an EMBL/GenBank/DDBJ whole genome shotgun (WGS) entry which is preliminary data.</text>
</comment>
<proteinExistence type="predicted"/>
<dbReference type="EMBL" id="MU118120">
    <property type="protein sequence ID" value="KAF9644758.1"/>
    <property type="molecule type" value="Genomic_DNA"/>
</dbReference>
<reference evidence="1" key="2">
    <citation type="journal article" date="2020" name="Nat. Commun.">
        <title>Large-scale genome sequencing of mycorrhizal fungi provides insights into the early evolution of symbiotic traits.</title>
        <authorList>
            <person name="Miyauchi S."/>
            <person name="Kiss E."/>
            <person name="Kuo A."/>
            <person name="Drula E."/>
            <person name="Kohler A."/>
            <person name="Sanchez-Garcia M."/>
            <person name="Morin E."/>
            <person name="Andreopoulos B."/>
            <person name="Barry K.W."/>
            <person name="Bonito G."/>
            <person name="Buee M."/>
            <person name="Carver A."/>
            <person name="Chen C."/>
            <person name="Cichocki N."/>
            <person name="Clum A."/>
            <person name="Culley D."/>
            <person name="Crous P.W."/>
            <person name="Fauchery L."/>
            <person name="Girlanda M."/>
            <person name="Hayes R.D."/>
            <person name="Keri Z."/>
            <person name="LaButti K."/>
            <person name="Lipzen A."/>
            <person name="Lombard V."/>
            <person name="Magnuson J."/>
            <person name="Maillard F."/>
            <person name="Murat C."/>
            <person name="Nolan M."/>
            <person name="Ohm R.A."/>
            <person name="Pangilinan J."/>
            <person name="Pereira M.F."/>
            <person name="Perotto S."/>
            <person name="Peter M."/>
            <person name="Pfister S."/>
            <person name="Riley R."/>
            <person name="Sitrit Y."/>
            <person name="Stielow J.B."/>
            <person name="Szollosi G."/>
            <person name="Zifcakova L."/>
            <person name="Stursova M."/>
            <person name="Spatafora J.W."/>
            <person name="Tedersoo L."/>
            <person name="Vaario L.M."/>
            <person name="Yamada A."/>
            <person name="Yan M."/>
            <person name="Wang P."/>
            <person name="Xu J."/>
            <person name="Bruns T."/>
            <person name="Baldrian P."/>
            <person name="Vilgalys R."/>
            <person name="Dunand C."/>
            <person name="Henrissat B."/>
            <person name="Grigoriev I.V."/>
            <person name="Hibbett D."/>
            <person name="Nagy L.G."/>
            <person name="Martin F.M."/>
        </authorList>
    </citation>
    <scope>NUCLEOTIDE SEQUENCE</scope>
    <source>
        <strain evidence="1">P2</strain>
    </source>
</reference>